<keyword evidence="3" id="KW-1185">Reference proteome</keyword>
<dbReference type="InParanoid" id="A0A2T2ZT69"/>
<organism evidence="2 3">
    <name type="scientific">Coniella lustricola</name>
    <dbReference type="NCBI Taxonomy" id="2025994"/>
    <lineage>
        <taxon>Eukaryota</taxon>
        <taxon>Fungi</taxon>
        <taxon>Dikarya</taxon>
        <taxon>Ascomycota</taxon>
        <taxon>Pezizomycotina</taxon>
        <taxon>Sordariomycetes</taxon>
        <taxon>Sordariomycetidae</taxon>
        <taxon>Diaporthales</taxon>
        <taxon>Schizoparmaceae</taxon>
        <taxon>Coniella</taxon>
    </lineage>
</organism>
<dbReference type="AlphaFoldDB" id="A0A2T2ZT69"/>
<evidence type="ECO:0000313" key="3">
    <source>
        <dbReference type="Proteomes" id="UP000241462"/>
    </source>
</evidence>
<accession>A0A2T2ZT69</accession>
<evidence type="ECO:0000313" key="2">
    <source>
        <dbReference type="EMBL" id="PSR75826.1"/>
    </source>
</evidence>
<dbReference type="EMBL" id="KZ678741">
    <property type="protein sequence ID" value="PSR75826.1"/>
    <property type="molecule type" value="Genomic_DNA"/>
</dbReference>
<evidence type="ECO:0000256" key="1">
    <source>
        <dbReference type="SAM" id="MobiDB-lite"/>
    </source>
</evidence>
<name>A0A2T2ZT69_9PEZI</name>
<proteinExistence type="predicted"/>
<feature type="region of interest" description="Disordered" evidence="1">
    <location>
        <begin position="117"/>
        <end position="151"/>
    </location>
</feature>
<protein>
    <submittedName>
        <fullName evidence="2">Uncharacterized protein</fullName>
    </submittedName>
</protein>
<gene>
    <name evidence="2" type="ORF">BD289DRAFT_184764</name>
</gene>
<sequence length="161" mass="17018">MHGTECLWQADSGLQDYHESSADTAISKSVTPSAQAHYQPVEDTAAFDNHFSTVRLPASSEKDDTPRVSVSQPLLALPNPTSTIISGNATRTGTIAANNISKPLTTLLHAAAPCTSTSLAPQPAVPAAEHGMNTDPEPEPEPEPGQERDIEDQVLLLLDAL</sequence>
<feature type="compositionally biased region" description="Acidic residues" evidence="1">
    <location>
        <begin position="136"/>
        <end position="151"/>
    </location>
</feature>
<reference evidence="2 3" key="1">
    <citation type="journal article" date="2018" name="Mycol. Prog.">
        <title>Coniella lustricola, a new species from submerged detritus.</title>
        <authorList>
            <person name="Raudabaugh D.B."/>
            <person name="Iturriaga T."/>
            <person name="Carver A."/>
            <person name="Mondo S."/>
            <person name="Pangilinan J."/>
            <person name="Lipzen A."/>
            <person name="He G."/>
            <person name="Amirebrahimi M."/>
            <person name="Grigoriev I.V."/>
            <person name="Miller A.N."/>
        </authorList>
    </citation>
    <scope>NUCLEOTIDE SEQUENCE [LARGE SCALE GENOMIC DNA]</scope>
    <source>
        <strain evidence="2 3">B22-T-1</strain>
    </source>
</reference>
<dbReference type="Proteomes" id="UP000241462">
    <property type="component" value="Unassembled WGS sequence"/>
</dbReference>